<sequence>MMAKILFFPVGNGDMTLVEFESGKQLLIDMDIRQAADDPDDDTFDVATDLRSRLRRENGRLYVDAILISHPDKDHCTGLNKHFHLGHPDDWSEDDDKIMIRQMWSSPMVFRRASKEHVLCDDALAYNAEARRRVSAFRKGEGSVDGNRILILGEDENGKTDDLGEILIRTHDVFSHINGVTDDTFSIRLLAPMPKDDDEAIEDVRSKNHSSTILQISMSAEGVKDVCKFLTAGDAEVAIWDMLWNRHKDARENLQYHILQAPHHCSWHSLSYDSWSQNGENAESSPDARSALGQALTGATIIASCKPIEDDGKDPPCIGAKREYEIIAKNAGGTFVCVGDQNGVYEITINRNGAKNPTLINKNISVISSGAVGSQPLGHGN</sequence>
<reference evidence="1 2" key="1">
    <citation type="submission" date="2017-08" db="EMBL/GenBank/DDBJ databases">
        <title>Infants hospitalized years apart are colonized by the same room-sourced microbial strains.</title>
        <authorList>
            <person name="Brooks B."/>
            <person name="Olm M.R."/>
            <person name="Firek B.A."/>
            <person name="Baker R."/>
            <person name="Thomas B.C."/>
            <person name="Morowitz M.J."/>
            <person name="Banfield J.F."/>
        </authorList>
    </citation>
    <scope>NUCLEOTIDE SEQUENCE [LARGE SCALE GENOMIC DNA]</scope>
    <source>
        <strain evidence="1">S2_006_000_R2_64</strain>
    </source>
</reference>
<dbReference type="AlphaFoldDB" id="A0A2W5HMH8"/>
<dbReference type="PANTHER" id="PTHR30619:SF1">
    <property type="entry name" value="RECOMBINATION PROTEIN 2"/>
    <property type="match status" value="1"/>
</dbReference>
<evidence type="ECO:0000313" key="2">
    <source>
        <dbReference type="Proteomes" id="UP000249739"/>
    </source>
</evidence>
<name>A0A2W5HMH8_9BACT</name>
<evidence type="ECO:0000313" key="1">
    <source>
        <dbReference type="EMBL" id="PZP55019.1"/>
    </source>
</evidence>
<proteinExistence type="predicted"/>
<dbReference type="InterPro" id="IPR052159">
    <property type="entry name" value="Competence_DNA_uptake"/>
</dbReference>
<gene>
    <name evidence="1" type="ORF">DI586_08135</name>
</gene>
<dbReference type="EMBL" id="QFOT01000094">
    <property type="protein sequence ID" value="PZP55019.1"/>
    <property type="molecule type" value="Genomic_DNA"/>
</dbReference>
<dbReference type="InterPro" id="IPR036866">
    <property type="entry name" value="RibonucZ/Hydroxyglut_hydro"/>
</dbReference>
<comment type="caution">
    <text evidence="1">The sequence shown here is derived from an EMBL/GenBank/DDBJ whole genome shotgun (WGS) entry which is preliminary data.</text>
</comment>
<dbReference type="Proteomes" id="UP000249739">
    <property type="component" value="Unassembled WGS sequence"/>
</dbReference>
<protein>
    <submittedName>
        <fullName evidence="1">Metallohydrolase</fullName>
    </submittedName>
</protein>
<organism evidence="1 2">
    <name type="scientific">Micavibrio aeruginosavorus</name>
    <dbReference type="NCBI Taxonomy" id="349221"/>
    <lineage>
        <taxon>Bacteria</taxon>
        <taxon>Pseudomonadati</taxon>
        <taxon>Bdellovibrionota</taxon>
        <taxon>Bdellovibrionia</taxon>
        <taxon>Bdellovibrionales</taxon>
        <taxon>Pseudobdellovibrionaceae</taxon>
        <taxon>Micavibrio</taxon>
    </lineage>
</organism>
<keyword evidence="1" id="KW-0378">Hydrolase</keyword>
<dbReference type="GO" id="GO:0016787">
    <property type="term" value="F:hydrolase activity"/>
    <property type="evidence" value="ECO:0007669"/>
    <property type="project" value="UniProtKB-KW"/>
</dbReference>
<dbReference type="PANTHER" id="PTHR30619">
    <property type="entry name" value="DNA INTERNALIZATION/COMPETENCE PROTEIN COMEC/REC2"/>
    <property type="match status" value="1"/>
</dbReference>
<dbReference type="Gene3D" id="3.60.15.10">
    <property type="entry name" value="Ribonuclease Z/Hydroxyacylglutathione hydrolase-like"/>
    <property type="match status" value="1"/>
</dbReference>
<dbReference type="SUPFAM" id="SSF56281">
    <property type="entry name" value="Metallo-hydrolase/oxidoreductase"/>
    <property type="match status" value="1"/>
</dbReference>
<accession>A0A2W5HMH8</accession>